<dbReference type="GO" id="GO:0006508">
    <property type="term" value="P:proteolysis"/>
    <property type="evidence" value="ECO:0007669"/>
    <property type="project" value="UniProtKB-KW"/>
</dbReference>
<evidence type="ECO:0000313" key="9">
    <source>
        <dbReference type="Proteomes" id="UP000019753"/>
    </source>
</evidence>
<evidence type="ECO:0000256" key="5">
    <source>
        <dbReference type="ARBA" id="ARBA00022825"/>
    </source>
</evidence>
<feature type="domain" description="LD-carboxypeptidase N-terminal" evidence="6">
    <location>
        <begin position="15"/>
        <end position="134"/>
    </location>
</feature>
<dbReference type="GO" id="GO:0008236">
    <property type="term" value="F:serine-type peptidase activity"/>
    <property type="evidence" value="ECO:0007669"/>
    <property type="project" value="UniProtKB-KW"/>
</dbReference>
<keyword evidence="4" id="KW-0378">Hydrolase</keyword>
<gene>
    <name evidence="8" type="ORF">N866_01640</name>
</gene>
<dbReference type="Proteomes" id="UP000019753">
    <property type="component" value="Unassembled WGS sequence"/>
</dbReference>
<dbReference type="InterPro" id="IPR027478">
    <property type="entry name" value="LdcA_N"/>
</dbReference>
<dbReference type="InterPro" id="IPR040921">
    <property type="entry name" value="Peptidase_S66C"/>
</dbReference>
<dbReference type="PANTHER" id="PTHR30237:SF2">
    <property type="entry name" value="MUREIN TETRAPEPTIDE CARBOXYPEPTIDASE"/>
    <property type="match status" value="1"/>
</dbReference>
<evidence type="ECO:0000259" key="7">
    <source>
        <dbReference type="Pfam" id="PF17676"/>
    </source>
</evidence>
<dbReference type="GO" id="GO:0004180">
    <property type="term" value="F:carboxypeptidase activity"/>
    <property type="evidence" value="ECO:0007669"/>
    <property type="project" value="UniProtKB-KW"/>
</dbReference>
<protein>
    <submittedName>
        <fullName evidence="8">Peptidase S66 family protein</fullName>
    </submittedName>
</protein>
<keyword evidence="3" id="KW-0645">Protease</keyword>
<dbReference type="SUPFAM" id="SSF141986">
    <property type="entry name" value="LD-carboxypeptidase A C-terminal domain-like"/>
    <property type="match status" value="1"/>
</dbReference>
<keyword evidence="2" id="KW-0121">Carboxypeptidase</keyword>
<accession>A0A021VQ52</accession>
<dbReference type="AlphaFoldDB" id="A0A021VQ52"/>
<evidence type="ECO:0000259" key="6">
    <source>
        <dbReference type="Pfam" id="PF02016"/>
    </source>
</evidence>
<comment type="similarity">
    <text evidence="1">Belongs to the peptidase S66 family.</text>
</comment>
<dbReference type="InterPro" id="IPR040449">
    <property type="entry name" value="Peptidase_S66_N"/>
</dbReference>
<keyword evidence="5" id="KW-0720">Serine protease</keyword>
<dbReference type="CDD" id="cd07062">
    <property type="entry name" value="Peptidase_S66_mccF_like"/>
    <property type="match status" value="1"/>
</dbReference>
<dbReference type="PIRSF" id="PIRSF028757">
    <property type="entry name" value="LD-carboxypeptidase"/>
    <property type="match status" value="1"/>
</dbReference>
<dbReference type="OrthoDB" id="9807329at2"/>
<dbReference type="InterPro" id="IPR029062">
    <property type="entry name" value="Class_I_gatase-like"/>
</dbReference>
<dbReference type="Gene3D" id="3.40.50.10740">
    <property type="entry name" value="Class I glutamine amidotransferase-like"/>
    <property type="match status" value="1"/>
</dbReference>
<evidence type="ECO:0000256" key="2">
    <source>
        <dbReference type="ARBA" id="ARBA00022645"/>
    </source>
</evidence>
<comment type="caution">
    <text evidence="8">The sequence shown here is derived from an EMBL/GenBank/DDBJ whole genome shotgun (WGS) entry which is preliminary data.</text>
</comment>
<dbReference type="Gene3D" id="3.50.30.60">
    <property type="entry name" value="LD-carboxypeptidase A C-terminal domain-like"/>
    <property type="match status" value="1"/>
</dbReference>
<dbReference type="PANTHER" id="PTHR30237">
    <property type="entry name" value="MURAMOYLTETRAPEPTIDE CARBOXYPEPTIDASE"/>
    <property type="match status" value="1"/>
</dbReference>
<feature type="domain" description="LD-carboxypeptidase C-terminal" evidence="7">
    <location>
        <begin position="209"/>
        <end position="329"/>
    </location>
</feature>
<organism evidence="8 9">
    <name type="scientific">Actinotalea ferrariae CF5-4</name>
    <dbReference type="NCBI Taxonomy" id="948458"/>
    <lineage>
        <taxon>Bacteria</taxon>
        <taxon>Bacillati</taxon>
        <taxon>Actinomycetota</taxon>
        <taxon>Actinomycetes</taxon>
        <taxon>Micrococcales</taxon>
        <taxon>Cellulomonadaceae</taxon>
        <taxon>Actinotalea</taxon>
    </lineage>
</organism>
<dbReference type="Pfam" id="PF02016">
    <property type="entry name" value="Peptidase_S66"/>
    <property type="match status" value="1"/>
</dbReference>
<name>A0A021VQ52_9CELL</name>
<dbReference type="InterPro" id="IPR027461">
    <property type="entry name" value="Carboxypeptidase_A_C_sf"/>
</dbReference>
<proteinExistence type="inferred from homology"/>
<dbReference type="EMBL" id="AXCW01000109">
    <property type="protein sequence ID" value="EYR63276.1"/>
    <property type="molecule type" value="Genomic_DNA"/>
</dbReference>
<evidence type="ECO:0000256" key="4">
    <source>
        <dbReference type="ARBA" id="ARBA00022801"/>
    </source>
</evidence>
<dbReference type="InterPro" id="IPR003507">
    <property type="entry name" value="S66_fam"/>
</dbReference>
<sequence length="343" mass="36444">MPVRYPLPLRPGDRVAVTAPSSGVAEDLRPRLAFAVEHLRGLGFDVVLGECLDGAGVVSAPPAERAAELTAFLTDPTVRAVVPPWGGELAVELLPHLDLDAMAAAEPAWLVGYSDLSTLLLPLTTTSGVATLYGQNLMDTPYAVPAPLLPWWDVVGRDAGSGPVVQGASTHHRAEGFDRWQDDPTTTAYTLPDAGTWSLLDGGTELRAQGRLVGGCVETVSMLAGTPWGDVRRFADEHAPGGLVVYLDPTESHALDMARHLWRLRLAGWFDRANAVLVARTRAPSSGAFTQRDALRSALEGLDVPVVVDVDCGHVPPHLALVNGALAEVVVTPEERTLVQHLG</sequence>
<evidence type="ECO:0000256" key="1">
    <source>
        <dbReference type="ARBA" id="ARBA00010233"/>
    </source>
</evidence>
<reference evidence="8 9" key="1">
    <citation type="submission" date="2014-01" db="EMBL/GenBank/DDBJ databases">
        <title>Actinotalea ferrariae CF5-4.</title>
        <authorList>
            <person name="Chen F."/>
            <person name="Li Y."/>
            <person name="Wang G."/>
        </authorList>
    </citation>
    <scope>NUCLEOTIDE SEQUENCE [LARGE SCALE GENOMIC DNA]</scope>
    <source>
        <strain evidence="8 9">CF5-4</strain>
    </source>
</reference>
<evidence type="ECO:0000256" key="3">
    <source>
        <dbReference type="ARBA" id="ARBA00022670"/>
    </source>
</evidence>
<dbReference type="Pfam" id="PF17676">
    <property type="entry name" value="Peptidase_S66C"/>
    <property type="match status" value="1"/>
</dbReference>
<dbReference type="SUPFAM" id="SSF52317">
    <property type="entry name" value="Class I glutamine amidotransferase-like"/>
    <property type="match status" value="1"/>
</dbReference>
<evidence type="ECO:0000313" key="8">
    <source>
        <dbReference type="EMBL" id="EYR63276.1"/>
    </source>
</evidence>
<keyword evidence="9" id="KW-1185">Reference proteome</keyword>
<dbReference type="RefSeq" id="WP_034226291.1">
    <property type="nucleotide sequence ID" value="NZ_AXCW01000109.1"/>
</dbReference>